<proteinExistence type="inferred from homology"/>
<name>A0A974NRL2_PERPY</name>
<comment type="similarity">
    <text evidence="1">Belongs to the DprA/Smf family.</text>
</comment>
<evidence type="ECO:0000313" key="4">
    <source>
        <dbReference type="Proteomes" id="UP000595254"/>
    </source>
</evidence>
<dbReference type="KEGG" id="ppsr:I6J18_06670"/>
<dbReference type="RefSeq" id="WP_040373198.1">
    <property type="nucleotide sequence ID" value="NZ_CP068053.1"/>
</dbReference>
<gene>
    <name evidence="3" type="primary">dprA</name>
    <name evidence="3" type="ORF">I6J18_06670</name>
</gene>
<reference evidence="3 4" key="1">
    <citation type="submission" date="2021-01" db="EMBL/GenBank/DDBJ databases">
        <title>FDA dAtabase for Regulatory Grade micrObial Sequences (FDA-ARGOS): Supporting development and validation of Infectious Disease Dx tests.</title>
        <authorList>
            <person name="Nelson B."/>
            <person name="Plummer A."/>
            <person name="Tallon L."/>
            <person name="Sadzewicz L."/>
            <person name="Zhao X."/>
            <person name="Boylan J."/>
            <person name="Ott S."/>
            <person name="Bowen H."/>
            <person name="Vavikolanu K."/>
            <person name="Mehta A."/>
            <person name="Aluvathingal J."/>
            <person name="Nadendla S."/>
            <person name="Myers T."/>
            <person name="Yan Y."/>
            <person name="Sichtig H."/>
        </authorList>
    </citation>
    <scope>NUCLEOTIDE SEQUENCE [LARGE SCALE GENOMIC DNA]</scope>
    <source>
        <strain evidence="3 4">FDAARGOS_1161</strain>
    </source>
</reference>
<dbReference type="SUPFAM" id="SSF102405">
    <property type="entry name" value="MCP/YpsA-like"/>
    <property type="match status" value="1"/>
</dbReference>
<dbReference type="InterPro" id="IPR003488">
    <property type="entry name" value="DprA"/>
</dbReference>
<dbReference type="InterPro" id="IPR057666">
    <property type="entry name" value="DrpA_SLOG"/>
</dbReference>
<evidence type="ECO:0000313" key="3">
    <source>
        <dbReference type="EMBL" id="QQT02565.1"/>
    </source>
</evidence>
<dbReference type="Proteomes" id="UP000595254">
    <property type="component" value="Chromosome"/>
</dbReference>
<dbReference type="GO" id="GO:0009294">
    <property type="term" value="P:DNA-mediated transformation"/>
    <property type="evidence" value="ECO:0007669"/>
    <property type="project" value="InterPro"/>
</dbReference>
<dbReference type="AlphaFoldDB" id="A0A974NRL2"/>
<sequence>MKSKLIHLHQCRGAGWKTISSILTNDPLLSTLYTKTTKEWAELRILPSDKLNPFLRDLHSLNLQKLLDQYAMNDIQILSFFDEDYPYQLKQIYDPPWILYMKGNRGFLKDMNGIGVVGARKPSTCGLQALKSLLPPLVQAEYLIISGVAVGIDTAAHHLTLKEKGKTIGVLGGGHFHIYPKGNSPLAREIMKNGLLISETPPQRRAEPWMFPMRNRIISGLSRGVLVVEARQKSGTLITAQCALEQGREVFAVPGSPLHDLSTGTNRLIQEGAKLVLTANDIIDEIPMFSPIDC</sequence>
<protein>
    <submittedName>
        <fullName evidence="3">DNA-protecting protein DprA</fullName>
    </submittedName>
</protein>
<evidence type="ECO:0000259" key="2">
    <source>
        <dbReference type="Pfam" id="PF02481"/>
    </source>
</evidence>
<dbReference type="NCBIfam" id="TIGR00732">
    <property type="entry name" value="dprA"/>
    <property type="match status" value="1"/>
</dbReference>
<dbReference type="Gene3D" id="3.40.50.450">
    <property type="match status" value="1"/>
</dbReference>
<evidence type="ECO:0000256" key="1">
    <source>
        <dbReference type="ARBA" id="ARBA00006525"/>
    </source>
</evidence>
<dbReference type="PANTHER" id="PTHR43022:SF1">
    <property type="entry name" value="PROTEIN SMF"/>
    <property type="match status" value="1"/>
</dbReference>
<dbReference type="Pfam" id="PF02481">
    <property type="entry name" value="DNA_processg_A"/>
    <property type="match status" value="1"/>
</dbReference>
<accession>A0A974NRL2</accession>
<organism evidence="3 4">
    <name type="scientific">Peribacillus psychrosaccharolyticus</name>
    <name type="common">Bacillus psychrosaccharolyticus</name>
    <dbReference type="NCBI Taxonomy" id="1407"/>
    <lineage>
        <taxon>Bacteria</taxon>
        <taxon>Bacillati</taxon>
        <taxon>Bacillota</taxon>
        <taxon>Bacilli</taxon>
        <taxon>Bacillales</taxon>
        <taxon>Bacillaceae</taxon>
        <taxon>Peribacillus</taxon>
    </lineage>
</organism>
<dbReference type="PANTHER" id="PTHR43022">
    <property type="entry name" value="PROTEIN SMF"/>
    <property type="match status" value="1"/>
</dbReference>
<keyword evidence="4" id="KW-1185">Reference proteome</keyword>
<dbReference type="EMBL" id="CP068053">
    <property type="protein sequence ID" value="QQT02565.1"/>
    <property type="molecule type" value="Genomic_DNA"/>
</dbReference>
<feature type="domain" description="Smf/DprA SLOG" evidence="2">
    <location>
        <begin position="77"/>
        <end position="286"/>
    </location>
</feature>